<dbReference type="SUPFAM" id="SSF50911">
    <property type="entry name" value="Mannose 6-phosphate receptor domain"/>
    <property type="match status" value="1"/>
</dbReference>
<keyword evidence="1" id="KW-0732">Signal</keyword>
<dbReference type="GO" id="GO:0005794">
    <property type="term" value="C:Golgi apparatus"/>
    <property type="evidence" value="ECO:0007669"/>
    <property type="project" value="TreeGrafter"/>
</dbReference>
<feature type="region of interest" description="Disordered" evidence="3">
    <location>
        <begin position="139"/>
        <end position="171"/>
    </location>
</feature>
<keyword evidence="2" id="KW-1015">Disulfide bond</keyword>
<protein>
    <submittedName>
        <fullName evidence="6">Uncharacterized protein</fullName>
    </submittedName>
</protein>
<dbReference type="EMBL" id="WNTK01000010">
    <property type="protein sequence ID" value="KAG9476944.1"/>
    <property type="molecule type" value="Genomic_DNA"/>
</dbReference>
<dbReference type="InterPro" id="IPR036607">
    <property type="entry name" value="PRKCSH"/>
</dbReference>
<name>A0A8J6K690_ELECQ</name>
<dbReference type="PROSITE" id="PS51914">
    <property type="entry name" value="MRH"/>
    <property type="match status" value="1"/>
</dbReference>
<dbReference type="InterPro" id="IPR044865">
    <property type="entry name" value="MRH_dom"/>
</dbReference>
<gene>
    <name evidence="6" type="ORF">GDO78_002373</name>
</gene>
<evidence type="ECO:0000259" key="4">
    <source>
        <dbReference type="PROSITE" id="PS51912"/>
    </source>
</evidence>
<dbReference type="OrthoDB" id="28322at2759"/>
<evidence type="ECO:0000256" key="1">
    <source>
        <dbReference type="ARBA" id="ARBA00022729"/>
    </source>
</evidence>
<dbReference type="Gene3D" id="2.70.130.10">
    <property type="entry name" value="Mannose-6-phosphate receptor binding domain"/>
    <property type="match status" value="1"/>
</dbReference>
<dbReference type="PANTHER" id="PTHR12630:SF6">
    <property type="entry name" value="N-ACETYLGLUCOSAMINE-1-PHOSPHOTRANSFERASE SUBUNIT GAMMA"/>
    <property type="match status" value="1"/>
</dbReference>
<dbReference type="PANTHER" id="PTHR12630">
    <property type="entry name" value="N-LINKED OLIGOSACCHARIDE PROCESSING"/>
    <property type="match status" value="1"/>
</dbReference>
<evidence type="ECO:0000313" key="7">
    <source>
        <dbReference type="Proteomes" id="UP000770717"/>
    </source>
</evidence>
<dbReference type="InterPro" id="IPR009011">
    <property type="entry name" value="Man6P_isomerase_rcpt-bd_dom_sf"/>
</dbReference>
<dbReference type="InterPro" id="IPR010506">
    <property type="entry name" value="DMAP1-bd"/>
</dbReference>
<dbReference type="InterPro" id="IPR039794">
    <property type="entry name" value="Gtb1-like"/>
</dbReference>
<dbReference type="AlphaFoldDB" id="A0A8J6K690"/>
<comment type="caution">
    <text evidence="6">The sequence shown here is derived from an EMBL/GenBank/DDBJ whole genome shotgun (WGS) entry which is preliminary data.</text>
</comment>
<feature type="compositionally biased region" description="Polar residues" evidence="3">
    <location>
        <begin position="141"/>
        <end position="150"/>
    </location>
</feature>
<dbReference type="Pfam" id="PF13015">
    <property type="entry name" value="PRKCSH_1"/>
    <property type="match status" value="1"/>
</dbReference>
<evidence type="ECO:0000256" key="2">
    <source>
        <dbReference type="ARBA" id="ARBA00023157"/>
    </source>
</evidence>
<feature type="compositionally biased region" description="Basic and acidic residues" evidence="3">
    <location>
        <begin position="154"/>
        <end position="171"/>
    </location>
</feature>
<evidence type="ECO:0000256" key="3">
    <source>
        <dbReference type="SAM" id="MobiDB-lite"/>
    </source>
</evidence>
<feature type="domain" description="MRH" evidence="5">
    <location>
        <begin position="1"/>
        <end position="40"/>
    </location>
</feature>
<evidence type="ECO:0000259" key="5">
    <source>
        <dbReference type="PROSITE" id="PS51914"/>
    </source>
</evidence>
<proteinExistence type="predicted"/>
<dbReference type="Proteomes" id="UP000770717">
    <property type="component" value="Unassembled WGS sequence"/>
</dbReference>
<evidence type="ECO:0000313" key="6">
    <source>
        <dbReference type="EMBL" id="KAG9476944.1"/>
    </source>
</evidence>
<keyword evidence="7" id="KW-1185">Reference proteome</keyword>
<accession>A0A8J6K690</accession>
<feature type="domain" description="DMAP1-binding" evidence="4">
    <location>
        <begin position="45"/>
        <end position="148"/>
    </location>
</feature>
<organism evidence="6 7">
    <name type="scientific">Eleutherodactylus coqui</name>
    <name type="common">Puerto Rican coqui</name>
    <dbReference type="NCBI Taxonomy" id="57060"/>
    <lineage>
        <taxon>Eukaryota</taxon>
        <taxon>Metazoa</taxon>
        <taxon>Chordata</taxon>
        <taxon>Craniata</taxon>
        <taxon>Vertebrata</taxon>
        <taxon>Euteleostomi</taxon>
        <taxon>Amphibia</taxon>
        <taxon>Batrachia</taxon>
        <taxon>Anura</taxon>
        <taxon>Neobatrachia</taxon>
        <taxon>Hyloidea</taxon>
        <taxon>Eleutherodactylidae</taxon>
        <taxon>Eleutherodactylinae</taxon>
        <taxon>Eleutherodactylus</taxon>
        <taxon>Eleutherodactylus</taxon>
    </lineage>
</organism>
<dbReference type="PROSITE" id="PS51912">
    <property type="entry name" value="DMAP1_BIND"/>
    <property type="match status" value="1"/>
</dbReference>
<sequence>MNRQTKVHLVCGRKDKLAAVSEPSTCVYSMTFETPLVCHPHSLLVYPTLGEALRRQWDAAEQSLYDELITEQGYKKLLQDIFREAGYLKKTSENESDAKPKQALSKGFESLEQCTKSHTELSEEIKRLQGILERHGISYHKNGSLNTELQPTPRGEEKYHLRGDTGDRDEH</sequence>
<reference evidence="6" key="1">
    <citation type="thesis" date="2020" institute="ProQuest LLC" country="789 East Eisenhower Parkway, Ann Arbor, MI, USA">
        <title>Comparative Genomics and Chromosome Evolution.</title>
        <authorList>
            <person name="Mudd A.B."/>
        </authorList>
    </citation>
    <scope>NUCLEOTIDE SEQUENCE</scope>
    <source>
        <strain evidence="6">HN-11 Male</strain>
        <tissue evidence="6">Kidney and liver</tissue>
    </source>
</reference>